<proteinExistence type="predicted"/>
<evidence type="ECO:0000313" key="2">
    <source>
        <dbReference type="Proteomes" id="UP000195221"/>
    </source>
</evidence>
<comment type="caution">
    <text evidence="1">The sequence shown here is derived from an EMBL/GenBank/DDBJ whole genome shotgun (WGS) entry which is preliminary data.</text>
</comment>
<name>A0A242MIX6_CABSO</name>
<dbReference type="AlphaFoldDB" id="A0A242MIX6"/>
<dbReference type="EMBL" id="NBTZ01000102">
    <property type="protein sequence ID" value="OTP71132.1"/>
    <property type="molecule type" value="Genomic_DNA"/>
</dbReference>
<protein>
    <submittedName>
        <fullName evidence="1">Uncharacterized protein</fullName>
    </submittedName>
</protein>
<sequence>MVPRRRLDRAGFGEPGNERRALQKSASTWFDATSLVFFD</sequence>
<reference evidence="1 2" key="1">
    <citation type="submission" date="2017-03" db="EMBL/GenBank/DDBJ databases">
        <title>Genome analysis of strain PAMC 26577.</title>
        <authorList>
            <person name="Oh H.-M."/>
            <person name="Yang J.-A."/>
        </authorList>
    </citation>
    <scope>NUCLEOTIDE SEQUENCE [LARGE SCALE GENOMIC DNA]</scope>
    <source>
        <strain evidence="1 2">PAMC 26577</strain>
    </source>
</reference>
<evidence type="ECO:0000313" key="1">
    <source>
        <dbReference type="EMBL" id="OTP71132.1"/>
    </source>
</evidence>
<dbReference type="Proteomes" id="UP000195221">
    <property type="component" value="Unassembled WGS sequence"/>
</dbReference>
<accession>A0A242MIX6</accession>
<gene>
    <name evidence="1" type="ORF">PAMC26577_24685</name>
</gene>
<organism evidence="1 2">
    <name type="scientific">Caballeronia sordidicola</name>
    <name type="common">Burkholderia sordidicola</name>
    <dbReference type="NCBI Taxonomy" id="196367"/>
    <lineage>
        <taxon>Bacteria</taxon>
        <taxon>Pseudomonadati</taxon>
        <taxon>Pseudomonadota</taxon>
        <taxon>Betaproteobacteria</taxon>
        <taxon>Burkholderiales</taxon>
        <taxon>Burkholderiaceae</taxon>
        <taxon>Caballeronia</taxon>
    </lineage>
</organism>